<dbReference type="InterPro" id="IPR011067">
    <property type="entry name" value="Plasmid_toxin/cell-grow_inhib"/>
</dbReference>
<gene>
    <name evidence="1" type="ORF">RAS_02270</name>
</gene>
<dbReference type="SUPFAM" id="SSF50118">
    <property type="entry name" value="Cell growth inhibitor/plasmid maintenance toxic component"/>
    <property type="match status" value="1"/>
</dbReference>
<organism evidence="1 2">
    <name type="scientific">Rickettsia asiatica</name>
    <dbReference type="NCBI Taxonomy" id="238800"/>
    <lineage>
        <taxon>Bacteria</taxon>
        <taxon>Pseudomonadati</taxon>
        <taxon>Pseudomonadota</taxon>
        <taxon>Alphaproteobacteria</taxon>
        <taxon>Rickettsiales</taxon>
        <taxon>Rickettsiaceae</taxon>
        <taxon>Rickettsieae</taxon>
        <taxon>Rickettsia</taxon>
        <taxon>spotted fever group</taxon>
    </lineage>
</organism>
<dbReference type="Gene3D" id="2.30.30.110">
    <property type="match status" value="1"/>
</dbReference>
<dbReference type="Pfam" id="PF02452">
    <property type="entry name" value="PemK_toxin"/>
    <property type="match status" value="1"/>
</dbReference>
<name>A0A510G6E6_9RICK</name>
<proteinExistence type="predicted"/>
<dbReference type="GO" id="GO:0003677">
    <property type="term" value="F:DNA binding"/>
    <property type="evidence" value="ECO:0007669"/>
    <property type="project" value="InterPro"/>
</dbReference>
<dbReference type="Proteomes" id="UP000321183">
    <property type="component" value="Chromosome"/>
</dbReference>
<protein>
    <submittedName>
        <fullName evidence="1">Uncharacterized protein</fullName>
    </submittedName>
</protein>
<evidence type="ECO:0000313" key="1">
    <source>
        <dbReference type="EMBL" id="BBJ31118.1"/>
    </source>
</evidence>
<sequence length="71" mass="8129">MQVIPLTTNVNKCYPWEVYVIINGKQNKAITDQITTASKLRLKSKISVITNNEMQSLEYALKLQLELGLYL</sequence>
<accession>A0A510G6E6</accession>
<dbReference type="EMBL" id="AP019563">
    <property type="protein sequence ID" value="BBJ31118.1"/>
    <property type="molecule type" value="Genomic_DNA"/>
</dbReference>
<dbReference type="AlphaFoldDB" id="A0A510G6E6"/>
<keyword evidence="2" id="KW-1185">Reference proteome</keyword>
<dbReference type="InterPro" id="IPR003477">
    <property type="entry name" value="PemK-like"/>
</dbReference>
<evidence type="ECO:0000313" key="2">
    <source>
        <dbReference type="Proteomes" id="UP000321183"/>
    </source>
</evidence>
<reference evidence="1 2" key="1">
    <citation type="submission" date="2019-04" db="EMBL/GenBank/DDBJ databases">
        <title>Draft genome sequence of Rickettsia asiatica Maytaro1284.</title>
        <authorList>
            <person name="Thu M."/>
            <person name="Qiu Y."/>
            <person name="Nakao R."/>
        </authorList>
    </citation>
    <scope>NUCLEOTIDE SEQUENCE [LARGE SCALE GENOMIC DNA]</scope>
    <source>
        <strain evidence="1 2">Maytaro1284</strain>
    </source>
</reference>
<dbReference type="KEGG" id="ras:RAS_02270"/>